<evidence type="ECO:0000256" key="8">
    <source>
        <dbReference type="SAM" id="SignalP"/>
    </source>
</evidence>
<feature type="region of interest" description="Disordered" evidence="6">
    <location>
        <begin position="340"/>
        <end position="369"/>
    </location>
</feature>
<evidence type="ECO:0000256" key="1">
    <source>
        <dbReference type="ARBA" id="ARBA00004651"/>
    </source>
</evidence>
<dbReference type="SUPFAM" id="SSF53300">
    <property type="entry name" value="vWA-like"/>
    <property type="match status" value="1"/>
</dbReference>
<evidence type="ECO:0000259" key="9">
    <source>
        <dbReference type="Pfam" id="PF00482"/>
    </source>
</evidence>
<dbReference type="InterPro" id="IPR042094">
    <property type="entry name" value="T2SS_GspF_sf"/>
</dbReference>
<keyword evidence="4 7" id="KW-1133">Transmembrane helix</keyword>
<feature type="transmembrane region" description="Helical" evidence="7">
    <location>
        <begin position="569"/>
        <end position="594"/>
    </location>
</feature>
<comment type="caution">
    <text evidence="11">The sequence shown here is derived from an EMBL/GenBank/DDBJ whole genome shotgun (WGS) entry which is preliminary data.</text>
</comment>
<dbReference type="Pfam" id="PF13519">
    <property type="entry name" value="VWA_2"/>
    <property type="match status" value="1"/>
</dbReference>
<keyword evidence="3 7" id="KW-0812">Transmembrane</keyword>
<feature type="domain" description="VWFA" evidence="10">
    <location>
        <begin position="95"/>
        <end position="173"/>
    </location>
</feature>
<dbReference type="Gene3D" id="3.40.50.410">
    <property type="entry name" value="von Willebrand factor, type A domain"/>
    <property type="match status" value="1"/>
</dbReference>
<dbReference type="PANTHER" id="PTHR35007:SF1">
    <property type="entry name" value="PILUS ASSEMBLY PROTEIN"/>
    <property type="match status" value="1"/>
</dbReference>
<feature type="chain" id="PRO_5047362808" description="Tight adherence protein B" evidence="8">
    <location>
        <begin position="27"/>
        <end position="602"/>
    </location>
</feature>
<evidence type="ECO:0000313" key="12">
    <source>
        <dbReference type="Proteomes" id="UP000624325"/>
    </source>
</evidence>
<gene>
    <name evidence="11" type="ORF">Air01nite_14170</name>
</gene>
<keyword evidence="2" id="KW-1003">Cell membrane</keyword>
<comment type="subcellular location">
    <subcellularLocation>
        <location evidence="1">Cell membrane</location>
        <topology evidence="1">Multi-pass membrane protein</topology>
    </subcellularLocation>
</comment>
<feature type="signal peptide" evidence="8">
    <location>
        <begin position="1"/>
        <end position="26"/>
    </location>
</feature>
<proteinExistence type="predicted"/>
<feature type="transmembrane region" description="Helical" evidence="7">
    <location>
        <begin position="543"/>
        <end position="562"/>
    </location>
</feature>
<feature type="domain" description="Type II secretion system protein GspF" evidence="9">
    <location>
        <begin position="434"/>
        <end position="559"/>
    </location>
</feature>
<protein>
    <recommendedName>
        <fullName evidence="13">Tight adherence protein B</fullName>
    </recommendedName>
</protein>
<organism evidence="11 12">
    <name type="scientific">Asanoa iriomotensis</name>
    <dbReference type="NCBI Taxonomy" id="234613"/>
    <lineage>
        <taxon>Bacteria</taxon>
        <taxon>Bacillati</taxon>
        <taxon>Actinomycetota</taxon>
        <taxon>Actinomycetes</taxon>
        <taxon>Micromonosporales</taxon>
        <taxon>Micromonosporaceae</taxon>
        <taxon>Asanoa</taxon>
    </lineage>
</organism>
<feature type="transmembrane region" description="Helical" evidence="7">
    <location>
        <begin position="381"/>
        <end position="410"/>
    </location>
</feature>
<keyword evidence="12" id="KW-1185">Reference proteome</keyword>
<dbReference type="Proteomes" id="UP000624325">
    <property type="component" value="Unassembled WGS sequence"/>
</dbReference>
<evidence type="ECO:0000256" key="3">
    <source>
        <dbReference type="ARBA" id="ARBA00022692"/>
    </source>
</evidence>
<evidence type="ECO:0000256" key="2">
    <source>
        <dbReference type="ARBA" id="ARBA00022475"/>
    </source>
</evidence>
<accession>A0ABQ4BXR2</accession>
<dbReference type="InterPro" id="IPR018076">
    <property type="entry name" value="T2SS_GspF_dom"/>
</dbReference>
<sequence length="602" mass="61429">MVIRRVLAGAAGGLAVLLLAGTPAHADGALPVAVGKVRAAEVELVAALPTGAGGRLPAVTVSRDGYALPAGIRPGAAAGGPAPARTLTLVVGGAAARDTVAALADSVPADVALGLVAAADPPVVAVRPTRDRAAFRAGLARLSTGGGTDLLAGLRSAAAAAPDQGERRLLLVAADAGSPGSDLAATRRALAGQRLDLVTVGEPDAGLRRLATGSGGGATSAATATLAATVRTAAAMPGLFTITVRVPPELAGTTATLRVTAGSGAARRTADVDLRFADAAGTPPNTDGGGTALFDLVRPGGLGILLFAVLLLAVLLAAFGGGSTRQRRLDQVQRFRLAGRGATVTGPAPGRSPAERTVPGSNRPDDAGVTLPRGHRLRLRIGAICAGTVLLGLLFGVAGAVLGALLGWLVSTGYPRWRERRRRQAFADQLPDALQLVVSSLRSGFSLTQALDAVVRDGPPGPLGEELGRALGEVRLGADLADALDRAAARAGNQDLSWAVIAIRIQRETGGNLAETLETTVETLRERDRLRRHVHALSAEGRLSSYILIGLPFAIGAWMFLIRRDYVSVLWTTGVGLMLLIGAGLLMVIGAFWMSRWLKVEV</sequence>
<dbReference type="InterPro" id="IPR002035">
    <property type="entry name" value="VWF_A"/>
</dbReference>
<evidence type="ECO:0000256" key="4">
    <source>
        <dbReference type="ARBA" id="ARBA00022989"/>
    </source>
</evidence>
<dbReference type="Pfam" id="PF00482">
    <property type="entry name" value="T2SSF"/>
    <property type="match status" value="1"/>
</dbReference>
<evidence type="ECO:0000256" key="6">
    <source>
        <dbReference type="SAM" id="MobiDB-lite"/>
    </source>
</evidence>
<evidence type="ECO:0000256" key="7">
    <source>
        <dbReference type="SAM" id="Phobius"/>
    </source>
</evidence>
<feature type="transmembrane region" description="Helical" evidence="7">
    <location>
        <begin position="300"/>
        <end position="319"/>
    </location>
</feature>
<keyword evidence="5 7" id="KW-0472">Membrane</keyword>
<dbReference type="EMBL" id="BONC01000006">
    <property type="protein sequence ID" value="GIF55322.1"/>
    <property type="molecule type" value="Genomic_DNA"/>
</dbReference>
<dbReference type="InterPro" id="IPR036465">
    <property type="entry name" value="vWFA_dom_sf"/>
</dbReference>
<evidence type="ECO:0000313" key="11">
    <source>
        <dbReference type="EMBL" id="GIF55322.1"/>
    </source>
</evidence>
<evidence type="ECO:0000256" key="5">
    <source>
        <dbReference type="ARBA" id="ARBA00023136"/>
    </source>
</evidence>
<dbReference type="PANTHER" id="PTHR35007">
    <property type="entry name" value="INTEGRAL MEMBRANE PROTEIN-RELATED"/>
    <property type="match status" value="1"/>
</dbReference>
<dbReference type="RefSeq" id="WP_203701123.1">
    <property type="nucleotide sequence ID" value="NZ_BONC01000006.1"/>
</dbReference>
<evidence type="ECO:0000259" key="10">
    <source>
        <dbReference type="Pfam" id="PF13519"/>
    </source>
</evidence>
<reference evidence="11 12" key="1">
    <citation type="submission" date="2021-01" db="EMBL/GenBank/DDBJ databases">
        <title>Whole genome shotgun sequence of Asanoa iriomotensis NBRC 100142.</title>
        <authorList>
            <person name="Komaki H."/>
            <person name="Tamura T."/>
        </authorList>
    </citation>
    <scope>NUCLEOTIDE SEQUENCE [LARGE SCALE GENOMIC DNA]</scope>
    <source>
        <strain evidence="11 12">NBRC 100142</strain>
    </source>
</reference>
<evidence type="ECO:0008006" key="13">
    <source>
        <dbReference type="Google" id="ProtNLM"/>
    </source>
</evidence>
<name>A0ABQ4BXR2_9ACTN</name>
<dbReference type="Gene3D" id="1.20.81.30">
    <property type="entry name" value="Type II secretion system (T2SS), domain F"/>
    <property type="match status" value="1"/>
</dbReference>
<keyword evidence="8" id="KW-0732">Signal</keyword>